<protein>
    <submittedName>
        <fullName evidence="1">Uncharacterized protein</fullName>
    </submittedName>
</protein>
<dbReference type="Proteomes" id="UP001528672">
    <property type="component" value="Unassembled WGS sequence"/>
</dbReference>
<name>A0ABT5MCF5_9BURK</name>
<dbReference type="RefSeq" id="WP_273925885.1">
    <property type="nucleotide sequence ID" value="NZ_JAQSIO010000002.1"/>
</dbReference>
<gene>
    <name evidence="1" type="ORF">PSQ39_06435</name>
</gene>
<proteinExistence type="predicted"/>
<comment type="caution">
    <text evidence="1">The sequence shown here is derived from an EMBL/GenBank/DDBJ whole genome shotgun (WGS) entry which is preliminary data.</text>
</comment>
<keyword evidence="2" id="KW-1185">Reference proteome</keyword>
<sequence>MLRIVDMEAVGGAASPEDAISFVAELINRLDPVRDSYESDVYALLRVGACIWAMGKRQA</sequence>
<dbReference type="EMBL" id="JAQSIO010000002">
    <property type="protein sequence ID" value="MDD0814263.1"/>
    <property type="molecule type" value="Genomic_DNA"/>
</dbReference>
<accession>A0ABT5MCF5</accession>
<evidence type="ECO:0000313" key="1">
    <source>
        <dbReference type="EMBL" id="MDD0814263.1"/>
    </source>
</evidence>
<evidence type="ECO:0000313" key="2">
    <source>
        <dbReference type="Proteomes" id="UP001528672"/>
    </source>
</evidence>
<reference evidence="1 2" key="1">
    <citation type="submission" date="2023-02" db="EMBL/GenBank/DDBJ databases">
        <title>Bacterial whole genome sequence for Curvibacter sp. HBC28.</title>
        <authorList>
            <person name="Le V."/>
            <person name="Ko S.-R."/>
            <person name="Ahn C.-Y."/>
            <person name="Oh H.-M."/>
        </authorList>
    </citation>
    <scope>NUCLEOTIDE SEQUENCE [LARGE SCALE GENOMIC DNA]</scope>
    <source>
        <strain evidence="1 2">HBC28</strain>
    </source>
</reference>
<organism evidence="1 2">
    <name type="scientific">Curvibacter microcysteis</name>
    <dbReference type="NCBI Taxonomy" id="3026419"/>
    <lineage>
        <taxon>Bacteria</taxon>
        <taxon>Pseudomonadati</taxon>
        <taxon>Pseudomonadota</taxon>
        <taxon>Betaproteobacteria</taxon>
        <taxon>Burkholderiales</taxon>
        <taxon>Comamonadaceae</taxon>
        <taxon>Curvibacter</taxon>
    </lineage>
</organism>